<protein>
    <recommendedName>
        <fullName evidence="11">Major facilitator superfamily (MFS) profile domain-containing protein</fullName>
    </recommendedName>
</protein>
<feature type="transmembrane region" description="Helical" evidence="10">
    <location>
        <begin position="518"/>
        <end position="541"/>
    </location>
</feature>
<keyword evidence="2" id="KW-0813">Transport</keyword>
<dbReference type="InterPro" id="IPR036259">
    <property type="entry name" value="MFS_trans_sf"/>
</dbReference>
<feature type="transmembrane region" description="Helical" evidence="10">
    <location>
        <begin position="923"/>
        <end position="947"/>
    </location>
</feature>
<dbReference type="GO" id="GO:1990539">
    <property type="term" value="P:fructose import across plasma membrane"/>
    <property type="evidence" value="ECO:0007669"/>
    <property type="project" value="UniProtKB-ARBA"/>
</dbReference>
<dbReference type="GO" id="GO:0005886">
    <property type="term" value="C:plasma membrane"/>
    <property type="evidence" value="ECO:0007669"/>
    <property type="project" value="UniProtKB-SubCell"/>
</dbReference>
<organism evidence="12 13">
    <name type="scientific">Tenebrio molitor</name>
    <name type="common">Yellow mealworm beetle</name>
    <dbReference type="NCBI Taxonomy" id="7067"/>
    <lineage>
        <taxon>Eukaryota</taxon>
        <taxon>Metazoa</taxon>
        <taxon>Ecdysozoa</taxon>
        <taxon>Arthropoda</taxon>
        <taxon>Hexapoda</taxon>
        <taxon>Insecta</taxon>
        <taxon>Pterygota</taxon>
        <taxon>Neoptera</taxon>
        <taxon>Endopterygota</taxon>
        <taxon>Coleoptera</taxon>
        <taxon>Polyphaga</taxon>
        <taxon>Cucujiformia</taxon>
        <taxon>Tenebrionidae</taxon>
        <taxon>Tenebrio</taxon>
    </lineage>
</organism>
<evidence type="ECO:0000256" key="2">
    <source>
        <dbReference type="ARBA" id="ARBA00022448"/>
    </source>
</evidence>
<evidence type="ECO:0000256" key="1">
    <source>
        <dbReference type="ARBA" id="ARBA00004651"/>
    </source>
</evidence>
<dbReference type="PROSITE" id="PS50850">
    <property type="entry name" value="MFS"/>
    <property type="match status" value="1"/>
</dbReference>
<dbReference type="PANTHER" id="PTHR23503">
    <property type="entry name" value="SOLUTE CARRIER FAMILY 2"/>
    <property type="match status" value="1"/>
</dbReference>
<dbReference type="Proteomes" id="UP000719412">
    <property type="component" value="Unassembled WGS sequence"/>
</dbReference>
<feature type="coiled-coil region" evidence="8">
    <location>
        <begin position="398"/>
        <end position="456"/>
    </location>
</feature>
<reference evidence="12" key="2">
    <citation type="submission" date="2021-08" db="EMBL/GenBank/DDBJ databases">
        <authorList>
            <person name="Eriksson T."/>
        </authorList>
    </citation>
    <scope>NUCLEOTIDE SEQUENCE</scope>
    <source>
        <strain evidence="12">Stoneville</strain>
        <tissue evidence="12">Whole head</tissue>
    </source>
</reference>
<feature type="transmembrane region" description="Helical" evidence="10">
    <location>
        <begin position="640"/>
        <end position="660"/>
    </location>
</feature>
<dbReference type="FunFam" id="1.20.1250.20:FF:001511">
    <property type="entry name" value="Solute carrier family 2, facilitated glucose transporter member 5"/>
    <property type="match status" value="1"/>
</dbReference>
<dbReference type="InterPro" id="IPR045263">
    <property type="entry name" value="GLUT"/>
</dbReference>
<evidence type="ECO:0000256" key="6">
    <source>
        <dbReference type="ARBA" id="ARBA00023136"/>
    </source>
</evidence>
<feature type="transmembrane region" description="Helical" evidence="10">
    <location>
        <begin position="795"/>
        <end position="813"/>
    </location>
</feature>
<keyword evidence="7" id="KW-0325">Glycoprotein</keyword>
<accession>A0A8J6LBW4</accession>
<feature type="transmembrane region" description="Helical" evidence="10">
    <location>
        <begin position="578"/>
        <end position="598"/>
    </location>
</feature>
<evidence type="ECO:0000256" key="5">
    <source>
        <dbReference type="ARBA" id="ARBA00022989"/>
    </source>
</evidence>
<dbReference type="PRINTS" id="PR00171">
    <property type="entry name" value="SUGRTRNSPORT"/>
</dbReference>
<feature type="compositionally biased region" description="Basic and acidic residues" evidence="9">
    <location>
        <begin position="246"/>
        <end position="258"/>
    </location>
</feature>
<keyword evidence="4 10" id="KW-0812">Transmembrane</keyword>
<keyword evidence="3" id="KW-1003">Cell membrane</keyword>
<dbReference type="InterPro" id="IPR020846">
    <property type="entry name" value="MFS_dom"/>
</dbReference>
<evidence type="ECO:0000256" key="10">
    <source>
        <dbReference type="SAM" id="Phobius"/>
    </source>
</evidence>
<dbReference type="GO" id="GO:0005353">
    <property type="term" value="F:fructose transmembrane transporter activity"/>
    <property type="evidence" value="ECO:0007669"/>
    <property type="project" value="UniProtKB-ARBA"/>
</dbReference>
<keyword evidence="5 10" id="KW-1133">Transmembrane helix</keyword>
<feature type="compositionally biased region" description="Basic and acidic residues" evidence="9">
    <location>
        <begin position="275"/>
        <end position="284"/>
    </location>
</feature>
<comment type="caution">
    <text evidence="12">The sequence shown here is derived from an EMBL/GenBank/DDBJ whole genome shotgun (WGS) entry which is preliminary data.</text>
</comment>
<dbReference type="InterPro" id="IPR003663">
    <property type="entry name" value="Sugar/inositol_transpt"/>
</dbReference>
<evidence type="ECO:0000256" key="7">
    <source>
        <dbReference type="ARBA" id="ARBA00023180"/>
    </source>
</evidence>
<evidence type="ECO:0000256" key="8">
    <source>
        <dbReference type="SAM" id="Coils"/>
    </source>
</evidence>
<dbReference type="NCBIfam" id="TIGR00879">
    <property type="entry name" value="SP"/>
    <property type="match status" value="1"/>
</dbReference>
<reference evidence="12" key="1">
    <citation type="journal article" date="2020" name="J Insects Food Feed">
        <title>The yellow mealworm (Tenebrio molitor) genome: a resource for the emerging insects as food and feed industry.</title>
        <authorList>
            <person name="Eriksson T."/>
            <person name="Andere A."/>
            <person name="Kelstrup H."/>
            <person name="Emery V."/>
            <person name="Picard C."/>
        </authorList>
    </citation>
    <scope>NUCLEOTIDE SEQUENCE</scope>
    <source>
        <strain evidence="12">Stoneville</strain>
        <tissue evidence="12">Whole head</tissue>
    </source>
</reference>
<feature type="transmembrane region" description="Helical" evidence="10">
    <location>
        <begin position="959"/>
        <end position="982"/>
    </location>
</feature>
<evidence type="ECO:0000256" key="3">
    <source>
        <dbReference type="ARBA" id="ARBA00022475"/>
    </source>
</evidence>
<dbReference type="InterPro" id="IPR005828">
    <property type="entry name" value="MFS_sugar_transport-like"/>
</dbReference>
<feature type="transmembrane region" description="Helical" evidence="10">
    <location>
        <begin position="548"/>
        <end position="566"/>
    </location>
</feature>
<evidence type="ECO:0000256" key="4">
    <source>
        <dbReference type="ARBA" id="ARBA00022692"/>
    </source>
</evidence>
<feature type="transmembrane region" description="Helical" evidence="10">
    <location>
        <begin position="764"/>
        <end position="783"/>
    </location>
</feature>
<feature type="domain" description="Major facilitator superfamily (MFS) profile" evidence="11">
    <location>
        <begin position="469"/>
        <end position="1003"/>
    </location>
</feature>
<dbReference type="AlphaFoldDB" id="A0A8J6LBW4"/>
<proteinExistence type="predicted"/>
<dbReference type="PROSITE" id="PS00217">
    <property type="entry name" value="SUGAR_TRANSPORT_2"/>
    <property type="match status" value="1"/>
</dbReference>
<feature type="region of interest" description="Disordered" evidence="9">
    <location>
        <begin position="26"/>
        <end position="61"/>
    </location>
</feature>
<dbReference type="PANTHER" id="PTHR23503:SF128">
    <property type="entry name" value="GLUCOSE TRANSPORTER TYPE 1"/>
    <property type="match status" value="1"/>
</dbReference>
<keyword evidence="13" id="KW-1185">Reference proteome</keyword>
<dbReference type="EMBL" id="JABDTM020021679">
    <property type="protein sequence ID" value="KAH0816354.1"/>
    <property type="molecule type" value="Genomic_DNA"/>
</dbReference>
<keyword evidence="8" id="KW-0175">Coiled coil</keyword>
<evidence type="ECO:0000313" key="12">
    <source>
        <dbReference type="EMBL" id="KAH0816354.1"/>
    </source>
</evidence>
<dbReference type="Gene3D" id="1.20.1250.20">
    <property type="entry name" value="MFS general substrate transporter like domains"/>
    <property type="match status" value="2"/>
</dbReference>
<keyword evidence="6 10" id="KW-0472">Membrane</keyword>
<evidence type="ECO:0000259" key="11">
    <source>
        <dbReference type="PROSITE" id="PS50850"/>
    </source>
</evidence>
<gene>
    <name evidence="12" type="ORF">GEV33_006437</name>
</gene>
<dbReference type="Pfam" id="PF00083">
    <property type="entry name" value="Sugar_tr"/>
    <property type="match status" value="2"/>
</dbReference>
<feature type="transmembrane region" description="Helical" evidence="10">
    <location>
        <begin position="462"/>
        <end position="482"/>
    </location>
</feature>
<dbReference type="InterPro" id="IPR005829">
    <property type="entry name" value="Sugar_transporter_CS"/>
</dbReference>
<sequence length="1003" mass="111979">MLRRRSHVKSQQIAPIPDEFSIRTQITGGSPAGRQVPMRQSAGPHHRHDHQHPVVTTPAASESVDTLTTTTGSQHTGFIIGGAVGNLFRLSVSSNICYRHRISVGNKRVRRSTPLAKNLAPLISRRAGPSGIEPRAMGAVNIFSACLERHRQIKTVPGCNGTGSRPPKAKCPVDFSQIRGTGREEIFVGLGTVTSRSIDLSRYVQVWIFNNPSRSKGWAVRFIQQKSWRSQFVHVSEVVEVEEHDLGSDAESEARETLKLTARGRPAHTPTRPRTARDETKKEIQEDDEATLRELLISINPSKYDAFETLIRRERLKQRPAVNVPFCVNQKKTTNLLHRVIDWRDLDPMHVKERRAPSILQKQVSVMSMNLTAKLDELQRGDRHLETTVALCEIRTQLQELTKSVESCQSEVSEVKRDMVAIKHELDTVQQVKEEIEELRERVDRFEERSQRRKLRLLEQGLTFFLSYAILAAVLGMLQFGYNTGVINAPEQNIEDFMKDSYKARYQKDLSDDSARGLYSIAVSIFALGGMIGGFGGGMVANRFGRKGGLLLNNVLGISGACLMWGTKAANSYEILFFGRFIIGVNCGLNTSLVPMYISEIAPLNLRGGLGTVNQLAVTVGLLLSQVLGIEQILGTNDGWPVLLGLAICPAFLQLILLPICPESPRYLLITKQWEEEARKALRRLRASNQVEEDIEEMRAEERAQQAEASISMMELICSPTLRAPLIIGVVMQLSQQLSGINAVFYYSTSLFVSSGLSEEHAKFATMGIGAIMVVMTVVSIPLMDRTGRRTLHLYGLGGMFIFSIFITISFLIKPTPVSRRDSPVILFSGGFLRLLPHLTRFLCLALSVCDDFPDMVEEGRCKYLAYNLHHCHPHAETIYTLETQCMCTLGPGLIRFALQQDPDRSRFEFFGYVQEMIDWMSYLSVVSTLGFVVFFAVGPGSIPWMITAELFSQGPRPAAMSIAVLVNWIANFLVGIGFQSLKVSGNAELRSFNVVTKFTSYR</sequence>
<dbReference type="SUPFAM" id="SSF103473">
    <property type="entry name" value="MFS general substrate transporter"/>
    <property type="match status" value="1"/>
</dbReference>
<evidence type="ECO:0000256" key="9">
    <source>
        <dbReference type="SAM" id="MobiDB-lite"/>
    </source>
</evidence>
<feature type="transmembrane region" description="Helical" evidence="10">
    <location>
        <begin position="610"/>
        <end position="628"/>
    </location>
</feature>
<name>A0A8J6LBW4_TENMO</name>
<feature type="region of interest" description="Disordered" evidence="9">
    <location>
        <begin position="246"/>
        <end position="285"/>
    </location>
</feature>
<evidence type="ECO:0000313" key="13">
    <source>
        <dbReference type="Proteomes" id="UP000719412"/>
    </source>
</evidence>
<comment type="subcellular location">
    <subcellularLocation>
        <location evidence="1">Cell membrane</location>
        <topology evidence="1">Multi-pass membrane protein</topology>
    </subcellularLocation>
</comment>